<feature type="transmembrane region" description="Helical" evidence="6">
    <location>
        <begin position="160"/>
        <end position="179"/>
    </location>
</feature>
<keyword evidence="2 6" id="KW-1003">Cell membrane</keyword>
<evidence type="ECO:0000256" key="3">
    <source>
        <dbReference type="ARBA" id="ARBA00022692"/>
    </source>
</evidence>
<keyword evidence="3 6" id="KW-0812">Transmembrane</keyword>
<dbReference type="PANTHER" id="PTHR12677:SF55">
    <property type="entry name" value="UNDECAPRENYL PHOSPHATE TRANSPORTER SAOUHSC_00901-RELATED"/>
    <property type="match status" value="1"/>
</dbReference>
<feature type="transmembrane region" description="Helical" evidence="6">
    <location>
        <begin position="118"/>
        <end position="139"/>
    </location>
</feature>
<dbReference type="Pfam" id="PF09335">
    <property type="entry name" value="VTT_dom"/>
    <property type="match status" value="1"/>
</dbReference>
<gene>
    <name evidence="8" type="ORF">ACFSCX_13485</name>
</gene>
<evidence type="ECO:0000256" key="2">
    <source>
        <dbReference type="ARBA" id="ARBA00022475"/>
    </source>
</evidence>
<dbReference type="InterPro" id="IPR015414">
    <property type="entry name" value="TMEM64"/>
</dbReference>
<keyword evidence="5 6" id="KW-0472">Membrane</keyword>
<organism evidence="8 9">
    <name type="scientific">Bacillus salitolerans</name>
    <dbReference type="NCBI Taxonomy" id="1437434"/>
    <lineage>
        <taxon>Bacteria</taxon>
        <taxon>Bacillati</taxon>
        <taxon>Bacillota</taxon>
        <taxon>Bacilli</taxon>
        <taxon>Bacillales</taxon>
        <taxon>Bacillaceae</taxon>
        <taxon>Bacillus</taxon>
    </lineage>
</organism>
<dbReference type="PANTHER" id="PTHR12677">
    <property type="entry name" value="GOLGI APPARATUS MEMBRANE PROTEIN TVP38-RELATED"/>
    <property type="match status" value="1"/>
</dbReference>
<feature type="domain" description="VTT" evidence="7">
    <location>
        <begin position="33"/>
        <end position="150"/>
    </location>
</feature>
<keyword evidence="9" id="KW-1185">Reference proteome</keyword>
<feature type="transmembrane region" description="Helical" evidence="6">
    <location>
        <begin position="43"/>
        <end position="70"/>
    </location>
</feature>
<evidence type="ECO:0000256" key="1">
    <source>
        <dbReference type="ARBA" id="ARBA00004651"/>
    </source>
</evidence>
<evidence type="ECO:0000256" key="6">
    <source>
        <dbReference type="RuleBase" id="RU366058"/>
    </source>
</evidence>
<evidence type="ECO:0000313" key="9">
    <source>
        <dbReference type="Proteomes" id="UP001597214"/>
    </source>
</evidence>
<evidence type="ECO:0000256" key="4">
    <source>
        <dbReference type="ARBA" id="ARBA00022989"/>
    </source>
</evidence>
<feature type="transmembrane region" description="Helical" evidence="6">
    <location>
        <begin position="90"/>
        <end position="112"/>
    </location>
</feature>
<comment type="subcellular location">
    <subcellularLocation>
        <location evidence="1 6">Cell membrane</location>
        <topology evidence="1 6">Multi-pass membrane protein</topology>
    </subcellularLocation>
</comment>
<evidence type="ECO:0000313" key="8">
    <source>
        <dbReference type="EMBL" id="MFD1737567.1"/>
    </source>
</evidence>
<reference evidence="9" key="1">
    <citation type="journal article" date="2019" name="Int. J. Syst. Evol. Microbiol.">
        <title>The Global Catalogue of Microorganisms (GCM) 10K type strain sequencing project: providing services to taxonomists for standard genome sequencing and annotation.</title>
        <authorList>
            <consortium name="The Broad Institute Genomics Platform"/>
            <consortium name="The Broad Institute Genome Sequencing Center for Infectious Disease"/>
            <person name="Wu L."/>
            <person name="Ma J."/>
        </authorList>
    </citation>
    <scope>NUCLEOTIDE SEQUENCE [LARGE SCALE GENOMIC DNA]</scope>
    <source>
        <strain evidence="9">CCUG 49339</strain>
    </source>
</reference>
<sequence length="184" mass="20441">MKDTLVQLLLNYPHIAWVISIMINIVVSFAAFIPSFFVTSANILVFGFWQGTLLSFIGETLGAILSFLLYRRGLVTFNFEGRESKYLKKLVAVSGFHAFWLLLSLRLLPFIPSGLVNIYAALGKISLPIFISSTLIGKIPALFIEASASYQIISLGKQGNMFLLSIGIIILIGLLFTKYRNISK</sequence>
<protein>
    <recommendedName>
        <fullName evidence="6">TVP38/TMEM64 family membrane protein</fullName>
    </recommendedName>
</protein>
<proteinExistence type="inferred from homology"/>
<name>A0ABW4LR81_9BACI</name>
<dbReference type="RefSeq" id="WP_377928770.1">
    <property type="nucleotide sequence ID" value="NZ_JBHUEM010000020.1"/>
</dbReference>
<dbReference type="InterPro" id="IPR032816">
    <property type="entry name" value="VTT_dom"/>
</dbReference>
<feature type="transmembrane region" description="Helical" evidence="6">
    <location>
        <begin position="12"/>
        <end position="37"/>
    </location>
</feature>
<keyword evidence="4 6" id="KW-1133">Transmembrane helix</keyword>
<dbReference type="EMBL" id="JBHUEM010000020">
    <property type="protein sequence ID" value="MFD1737567.1"/>
    <property type="molecule type" value="Genomic_DNA"/>
</dbReference>
<accession>A0ABW4LR81</accession>
<evidence type="ECO:0000256" key="5">
    <source>
        <dbReference type="ARBA" id="ARBA00023136"/>
    </source>
</evidence>
<dbReference type="Proteomes" id="UP001597214">
    <property type="component" value="Unassembled WGS sequence"/>
</dbReference>
<comment type="similarity">
    <text evidence="6">Belongs to the TVP38/TMEM64 family.</text>
</comment>
<evidence type="ECO:0000259" key="7">
    <source>
        <dbReference type="Pfam" id="PF09335"/>
    </source>
</evidence>
<comment type="caution">
    <text evidence="8">The sequence shown here is derived from an EMBL/GenBank/DDBJ whole genome shotgun (WGS) entry which is preliminary data.</text>
</comment>